<dbReference type="EMBL" id="JAXOFX010000008">
    <property type="protein sequence ID" value="MDZ5472692.1"/>
    <property type="molecule type" value="Genomic_DNA"/>
</dbReference>
<gene>
    <name evidence="1" type="ORF">SM124_13215</name>
</gene>
<keyword evidence="2" id="KW-1185">Reference proteome</keyword>
<reference evidence="1 2" key="1">
    <citation type="submission" date="2023-11" db="EMBL/GenBank/DDBJ databases">
        <title>Bacillus jintuensis, isolated from a mudflat on the Beibu Gulf coast.</title>
        <authorList>
            <person name="Li M."/>
        </authorList>
    </citation>
    <scope>NUCLEOTIDE SEQUENCE [LARGE SCALE GENOMIC DNA]</scope>
    <source>
        <strain evidence="1 2">31A1R</strain>
    </source>
</reference>
<evidence type="ECO:0000313" key="1">
    <source>
        <dbReference type="EMBL" id="MDZ5472692.1"/>
    </source>
</evidence>
<protein>
    <submittedName>
        <fullName evidence="1">Uncharacterized protein</fullName>
    </submittedName>
</protein>
<sequence length="211" mass="22751">MGLQRANCKPVLFGENVFPNGLSQSFDLACGEERVFYEAISSSLPTLSINVGQQISQGTVACQAVLVAEQGDGTMIEINLPNVERDGAGQISLTIPDVRRIIIRCEEVEGGTGCRGGMTYALSYCECADGCCSCRLGKPVVIGQEFSPVSFYRISCGEETGPLYRSFLEYPPTVTVLTGVNRSICDHILIVEQVDGTIIERNVSWKVGIAV</sequence>
<evidence type="ECO:0000313" key="2">
    <source>
        <dbReference type="Proteomes" id="UP001290455"/>
    </source>
</evidence>
<comment type="caution">
    <text evidence="1">The sequence shown here is derived from an EMBL/GenBank/DDBJ whole genome shotgun (WGS) entry which is preliminary data.</text>
</comment>
<name>A0ABU5IZY1_9BACI</name>
<dbReference type="Proteomes" id="UP001290455">
    <property type="component" value="Unassembled WGS sequence"/>
</dbReference>
<accession>A0ABU5IZY1</accession>
<dbReference type="RefSeq" id="WP_322446995.1">
    <property type="nucleotide sequence ID" value="NZ_JAXOFX010000008.1"/>
</dbReference>
<organism evidence="1 2">
    <name type="scientific">Robertmurraya mangrovi</name>
    <dbReference type="NCBI Taxonomy" id="3098077"/>
    <lineage>
        <taxon>Bacteria</taxon>
        <taxon>Bacillati</taxon>
        <taxon>Bacillota</taxon>
        <taxon>Bacilli</taxon>
        <taxon>Bacillales</taxon>
        <taxon>Bacillaceae</taxon>
        <taxon>Robertmurraya</taxon>
    </lineage>
</organism>
<proteinExistence type="predicted"/>